<evidence type="ECO:0000313" key="4">
    <source>
        <dbReference type="Proteomes" id="UP000198901"/>
    </source>
</evidence>
<dbReference type="OrthoDB" id="9794601at2"/>
<organism evidence="3 4">
    <name type="scientific">Siphonobacter aquaeclarae</name>
    <dbReference type="NCBI Taxonomy" id="563176"/>
    <lineage>
        <taxon>Bacteria</taxon>
        <taxon>Pseudomonadati</taxon>
        <taxon>Bacteroidota</taxon>
        <taxon>Cytophagia</taxon>
        <taxon>Cytophagales</taxon>
        <taxon>Cytophagaceae</taxon>
        <taxon>Siphonobacter</taxon>
    </lineage>
</organism>
<dbReference type="InterPro" id="IPR002516">
    <property type="entry name" value="Glyco_trans_11"/>
</dbReference>
<keyword evidence="4" id="KW-1185">Reference proteome</keyword>
<accession>A0A1G9WTF1</accession>
<evidence type="ECO:0000313" key="3">
    <source>
        <dbReference type="EMBL" id="SDM87413.1"/>
    </source>
</evidence>
<dbReference type="GO" id="GO:0008107">
    <property type="term" value="F:galactoside 2-alpha-L-fucosyltransferase activity"/>
    <property type="evidence" value="ECO:0007669"/>
    <property type="project" value="InterPro"/>
</dbReference>
<dbReference type="PANTHER" id="PTHR11927:SF9">
    <property type="entry name" value="L-FUCOSYLTRANSFERASE"/>
    <property type="match status" value="1"/>
</dbReference>
<dbReference type="Proteomes" id="UP000198901">
    <property type="component" value="Unassembled WGS sequence"/>
</dbReference>
<sequence length="290" mass="33923">MIVTKITHGLGNQLFQYAIARHLSIRSDTALYVDLAYYRQFYESDTPREFKLHHFDVDYNILNTSPLLYVSKATKLFPNRSFRPFFKLVKEEGFAYNPQPFETRALMVTLDGFWQSERYFSGIGGLLRKELTVKKDLGPVYTAYRDQIAATPVSVSVHIRRGDYVHNTSFSQTFGFVGMEYYERAIARIRERFPNSRFFVFTDDHPWVAEHFRIGDDAVFVQNEGADSDLADLMLMRTCRHHIIANSSFSWWGAWLNERPDKYVIAPAQWFRNKPELDTKDLIPASWVKL</sequence>
<keyword evidence="2 3" id="KW-0808">Transferase</keyword>
<dbReference type="Gene3D" id="3.40.50.11350">
    <property type="match status" value="1"/>
</dbReference>
<dbReference type="CDD" id="cd11301">
    <property type="entry name" value="Fut1_Fut2_like"/>
    <property type="match status" value="1"/>
</dbReference>
<dbReference type="RefSeq" id="WP_093207932.1">
    <property type="nucleotide sequence ID" value="NZ_FNGS01000010.1"/>
</dbReference>
<dbReference type="PANTHER" id="PTHR11927">
    <property type="entry name" value="GALACTOSIDE 2-L-FUCOSYLTRANSFERASE"/>
    <property type="match status" value="1"/>
</dbReference>
<dbReference type="EMBL" id="FNGS01000010">
    <property type="protein sequence ID" value="SDM87413.1"/>
    <property type="molecule type" value="Genomic_DNA"/>
</dbReference>
<evidence type="ECO:0000256" key="1">
    <source>
        <dbReference type="ARBA" id="ARBA00022676"/>
    </source>
</evidence>
<dbReference type="GO" id="GO:0005975">
    <property type="term" value="P:carbohydrate metabolic process"/>
    <property type="evidence" value="ECO:0007669"/>
    <property type="project" value="InterPro"/>
</dbReference>
<dbReference type="AlphaFoldDB" id="A0A1G9WTF1"/>
<keyword evidence="1" id="KW-0328">Glycosyltransferase</keyword>
<dbReference type="GO" id="GO:0016020">
    <property type="term" value="C:membrane"/>
    <property type="evidence" value="ECO:0007669"/>
    <property type="project" value="InterPro"/>
</dbReference>
<gene>
    <name evidence="3" type="ORF">SAMN04488090_4418</name>
</gene>
<dbReference type="STRING" id="563176.SAMN04488090_4418"/>
<protein>
    <submittedName>
        <fullName evidence="3">Glycosyl transferase family 11</fullName>
    </submittedName>
</protein>
<reference evidence="3 4" key="1">
    <citation type="submission" date="2016-10" db="EMBL/GenBank/DDBJ databases">
        <authorList>
            <person name="de Groot N.N."/>
        </authorList>
    </citation>
    <scope>NUCLEOTIDE SEQUENCE [LARGE SCALE GENOMIC DNA]</scope>
    <source>
        <strain evidence="3 4">DSM 21668</strain>
    </source>
</reference>
<evidence type="ECO:0000256" key="2">
    <source>
        <dbReference type="ARBA" id="ARBA00022679"/>
    </source>
</evidence>
<dbReference type="Pfam" id="PF01531">
    <property type="entry name" value="Glyco_transf_11"/>
    <property type="match status" value="1"/>
</dbReference>
<proteinExistence type="predicted"/>
<name>A0A1G9WTF1_9BACT</name>